<gene>
    <name evidence="3" type="ORF">PHMEG_00021858</name>
</gene>
<comment type="caution">
    <text evidence="3">The sequence shown here is derived from an EMBL/GenBank/DDBJ whole genome shotgun (WGS) entry which is preliminary data.</text>
</comment>
<dbReference type="AlphaFoldDB" id="A0A225VN55"/>
<keyword evidence="1" id="KW-0175">Coiled coil</keyword>
<dbReference type="Proteomes" id="UP000198211">
    <property type="component" value="Unassembled WGS sequence"/>
</dbReference>
<feature type="region of interest" description="Disordered" evidence="2">
    <location>
        <begin position="89"/>
        <end position="111"/>
    </location>
</feature>
<reference evidence="4" key="1">
    <citation type="submission" date="2017-03" db="EMBL/GenBank/DDBJ databases">
        <title>Phytopthora megakarya and P. palmivora, two closely related causual agents of cacao black pod achieved similar genome size and gene model numbers by different mechanisms.</title>
        <authorList>
            <person name="Ali S."/>
            <person name="Shao J."/>
            <person name="Larry D.J."/>
            <person name="Kronmiller B."/>
            <person name="Shen D."/>
            <person name="Strem M.D."/>
            <person name="Melnick R.L."/>
            <person name="Guiltinan M.J."/>
            <person name="Tyler B.M."/>
            <person name="Meinhardt L.W."/>
            <person name="Bailey B.A."/>
        </authorList>
    </citation>
    <scope>NUCLEOTIDE SEQUENCE [LARGE SCALE GENOMIC DNA]</scope>
    <source>
        <strain evidence="4">zdho120</strain>
    </source>
</reference>
<dbReference type="CDD" id="cd14686">
    <property type="entry name" value="bZIP"/>
    <property type="match status" value="1"/>
</dbReference>
<feature type="compositionally biased region" description="Basic and acidic residues" evidence="2">
    <location>
        <begin position="92"/>
        <end position="111"/>
    </location>
</feature>
<evidence type="ECO:0000313" key="3">
    <source>
        <dbReference type="EMBL" id="OWZ05960.1"/>
    </source>
</evidence>
<name>A0A225VN55_9STRA</name>
<protein>
    <recommendedName>
        <fullName evidence="5">BZIP domain-containing protein</fullName>
    </recommendedName>
</protein>
<evidence type="ECO:0008006" key="5">
    <source>
        <dbReference type="Google" id="ProtNLM"/>
    </source>
</evidence>
<feature type="coiled-coil region" evidence="1">
    <location>
        <begin position="112"/>
        <end position="139"/>
    </location>
</feature>
<proteinExistence type="predicted"/>
<accession>A0A225VN55</accession>
<evidence type="ECO:0000256" key="1">
    <source>
        <dbReference type="SAM" id="Coils"/>
    </source>
</evidence>
<evidence type="ECO:0000313" key="4">
    <source>
        <dbReference type="Proteomes" id="UP000198211"/>
    </source>
</evidence>
<dbReference type="EMBL" id="NBNE01004179">
    <property type="protein sequence ID" value="OWZ05960.1"/>
    <property type="molecule type" value="Genomic_DNA"/>
</dbReference>
<evidence type="ECO:0000256" key="2">
    <source>
        <dbReference type="SAM" id="MobiDB-lite"/>
    </source>
</evidence>
<keyword evidence="4" id="KW-1185">Reference proteome</keyword>
<sequence>MTPSSTYALSDQVIGRVIQRVQPLHFQHACTNECPRQIQLCNNADWHPTSTDCGSSRVEGDSSLNVPGYTSVFDNGQVTLVPTRRTTWMSTTKRERSRINQARYRDRQRQHHETVAKSIHELRQEIQALETKRRNIKRCSPTYTSSWTAVSDFFRVFRHGFKASLLSIEDNETGSGEQFDFLRNTMTIDGINDAEALANWKLMSAYHGDVLLELKSLEQVAENCLLATATITIAIAEKTLQHVYPHLITDGKLSSIAEKLLNNRLHICGSMRFDWNSTSCRIVSLESSFDIMSAMLKVQGNLKDVAQINYWRRLSFYFDNVQMKTKRRE</sequence>
<organism evidence="3 4">
    <name type="scientific">Phytophthora megakarya</name>
    <dbReference type="NCBI Taxonomy" id="4795"/>
    <lineage>
        <taxon>Eukaryota</taxon>
        <taxon>Sar</taxon>
        <taxon>Stramenopiles</taxon>
        <taxon>Oomycota</taxon>
        <taxon>Peronosporomycetes</taxon>
        <taxon>Peronosporales</taxon>
        <taxon>Peronosporaceae</taxon>
        <taxon>Phytophthora</taxon>
    </lineage>
</organism>